<evidence type="ECO:0000256" key="1">
    <source>
        <dbReference type="ARBA" id="ARBA00004123"/>
    </source>
</evidence>
<reference evidence="16 17" key="1">
    <citation type="submission" date="2015-12" db="EMBL/GenBank/DDBJ databases">
        <title>The genome of Folsomia candida.</title>
        <authorList>
            <person name="Faddeeva A."/>
            <person name="Derks M.F."/>
            <person name="Anvar Y."/>
            <person name="Smit S."/>
            <person name="Van Straalen N."/>
            <person name="Roelofs D."/>
        </authorList>
    </citation>
    <scope>NUCLEOTIDE SEQUENCE [LARGE SCALE GENOMIC DNA]</scope>
    <source>
        <strain evidence="16 17">VU population</strain>
        <tissue evidence="16">Whole body</tissue>
    </source>
</reference>
<evidence type="ECO:0000256" key="2">
    <source>
        <dbReference type="ARBA" id="ARBA00004611"/>
    </source>
</evidence>
<dbReference type="OrthoDB" id="197839at2759"/>
<dbReference type="EMBL" id="LNIX01000060">
    <property type="protein sequence ID" value="OXA37278.1"/>
    <property type="molecule type" value="Genomic_DNA"/>
</dbReference>
<dbReference type="Proteomes" id="UP000198287">
    <property type="component" value="Unassembled WGS sequence"/>
</dbReference>
<dbReference type="InterPro" id="IPR043597">
    <property type="entry name" value="TPH_dom"/>
</dbReference>
<proteinExistence type="inferred from homology"/>
<gene>
    <name evidence="16" type="ORF">Fcan01_27962</name>
</gene>
<accession>A0A226CXM2</accession>
<keyword evidence="9" id="KW-0206">Cytoskeleton</keyword>
<evidence type="ECO:0000256" key="7">
    <source>
        <dbReference type="ARBA" id="ARBA00023054"/>
    </source>
</evidence>
<evidence type="ECO:0000313" key="16">
    <source>
        <dbReference type="EMBL" id="OXA37278.1"/>
    </source>
</evidence>
<evidence type="ECO:0000256" key="13">
    <source>
        <dbReference type="ARBA" id="ARBA00046114"/>
    </source>
</evidence>
<comment type="subcellular location">
    <subcellularLocation>
        <location evidence="2">Cytoplasm</location>
        <location evidence="2">Cytoskeleton</location>
        <location evidence="2">Flagellum axoneme</location>
    </subcellularLocation>
    <subcellularLocation>
        <location evidence="1">Nucleus</location>
    </subcellularLocation>
</comment>
<evidence type="ECO:0000256" key="9">
    <source>
        <dbReference type="ARBA" id="ARBA00023212"/>
    </source>
</evidence>
<evidence type="ECO:0000256" key="10">
    <source>
        <dbReference type="ARBA" id="ARBA00023242"/>
    </source>
</evidence>
<keyword evidence="17" id="KW-1185">Reference proteome</keyword>
<evidence type="ECO:0000256" key="11">
    <source>
        <dbReference type="ARBA" id="ARBA00023254"/>
    </source>
</evidence>
<dbReference type="PANTHER" id="PTHR19265">
    <property type="entry name" value="MEIOSIS-SPECIFIC NUCLEAR STRUCTURAL PROTEIN 1"/>
    <property type="match status" value="1"/>
</dbReference>
<keyword evidence="6" id="KW-0282">Flagellum</keyword>
<feature type="coiled-coil region" evidence="14">
    <location>
        <begin position="275"/>
        <end position="392"/>
    </location>
</feature>
<dbReference type="GO" id="GO:0005634">
    <property type="term" value="C:nucleus"/>
    <property type="evidence" value="ECO:0007669"/>
    <property type="project" value="UniProtKB-SubCell"/>
</dbReference>
<evidence type="ECO:0000256" key="12">
    <source>
        <dbReference type="ARBA" id="ARBA00023273"/>
    </source>
</evidence>
<dbReference type="AlphaFoldDB" id="A0A226CXM2"/>
<evidence type="ECO:0000313" key="17">
    <source>
        <dbReference type="Proteomes" id="UP000198287"/>
    </source>
</evidence>
<evidence type="ECO:0000256" key="3">
    <source>
        <dbReference type="ARBA" id="ARBA00009158"/>
    </source>
</evidence>
<dbReference type="GO" id="GO:0031514">
    <property type="term" value="C:motile cilium"/>
    <property type="evidence" value="ECO:0007669"/>
    <property type="project" value="TreeGrafter"/>
</dbReference>
<evidence type="ECO:0000256" key="8">
    <source>
        <dbReference type="ARBA" id="ARBA00023069"/>
    </source>
</evidence>
<dbReference type="GO" id="GO:0044782">
    <property type="term" value="P:cilium organization"/>
    <property type="evidence" value="ECO:0007669"/>
    <property type="project" value="TreeGrafter"/>
</dbReference>
<evidence type="ECO:0000256" key="4">
    <source>
        <dbReference type="ARBA" id="ARBA00014813"/>
    </source>
</evidence>
<keyword evidence="5" id="KW-0963">Cytoplasm</keyword>
<dbReference type="Pfam" id="PF13868">
    <property type="entry name" value="TPH"/>
    <property type="match status" value="1"/>
</dbReference>
<feature type="coiled-coil region" evidence="14">
    <location>
        <begin position="158"/>
        <end position="234"/>
    </location>
</feature>
<organism evidence="16 17">
    <name type="scientific">Folsomia candida</name>
    <name type="common">Springtail</name>
    <dbReference type="NCBI Taxonomy" id="158441"/>
    <lineage>
        <taxon>Eukaryota</taxon>
        <taxon>Metazoa</taxon>
        <taxon>Ecdysozoa</taxon>
        <taxon>Arthropoda</taxon>
        <taxon>Hexapoda</taxon>
        <taxon>Collembola</taxon>
        <taxon>Entomobryomorpha</taxon>
        <taxon>Isotomoidea</taxon>
        <taxon>Isotomidae</taxon>
        <taxon>Proisotominae</taxon>
        <taxon>Folsomia</taxon>
    </lineage>
</organism>
<keyword evidence="11" id="KW-0469">Meiosis</keyword>
<comment type="function">
    <text evidence="13">Microtubule inner protein (MIP) part of the dynein-decorated doublet microtubules (DMTs) in cilia axoneme, which is required for motile cilia beating. May play a role in the control of meiotic division and germ cell differentiation through regulation of pairing and recombination during meiosis. Required for sperm flagella assembly. May play a role in the assembly and function of the outer dynein arm-docking complex (ODA-DC). ODA-DC mediates outer dynein arms (ODA) binding onto the axonemal doublet microtubules.</text>
</comment>
<evidence type="ECO:0000256" key="5">
    <source>
        <dbReference type="ARBA" id="ARBA00022490"/>
    </source>
</evidence>
<comment type="similarity">
    <text evidence="3">Belongs to the MNS1 family.</text>
</comment>
<evidence type="ECO:0000256" key="6">
    <source>
        <dbReference type="ARBA" id="ARBA00022846"/>
    </source>
</evidence>
<dbReference type="OMA" id="FANEHRV"/>
<keyword evidence="12" id="KW-0966">Cell projection</keyword>
<evidence type="ECO:0000259" key="15">
    <source>
        <dbReference type="Pfam" id="PF13868"/>
    </source>
</evidence>
<keyword evidence="7 14" id="KW-0175">Coiled coil</keyword>
<sequence length="537" mass="65061">MANNHDYDCRPGGGVKYRDENVDGLVYPECTVDEDLDPMTLLKREIIRKLKEEKFYEDLNKRLDKSEYRVRKDQLFTRMQIEKNEKEYQDCLCKVERDKQRRREQICQEESFAKALRELKDEEVRESAFSKQLYACAPEIRELERQLRRGYCAKTLFAQRVENEALKLEDKRKDQETYQQLLEKMATEDAIAEEKRQRDWIKKKEYFQALTNQLEDATSKKAQKQEEYDRDKSMVDEIIATIEQEEIQDLVEKTEKVKLYQKEIGQFLQARDLHRERERHRIKEEQDQIQSYVKNKEIQVAEYKKAKAEQEKARNSMVAKAIERIMKDQYRLEEMEELRRELYEEELAADVRRREVEELSRKMKQMVELRNAAAEARKLREEKILAEKKEEEEYRQQLMGKFSEDERLEQMVTQKRRQREREHRKVVEQMIIDRRCLRAQERERDQKMLDCFDEETKRRQLIIEDERLKLLKKHGPKLLGFLPRGVIQSWGELEKLGEPFISYYKNQPLAPDPTTIDTEPCEEEIFKTMELPKYAKY</sequence>
<feature type="domain" description="Trichohyalin-plectin-homology" evidence="15">
    <location>
        <begin position="138"/>
        <end position="483"/>
    </location>
</feature>
<dbReference type="GO" id="GO:0051321">
    <property type="term" value="P:meiotic cell cycle"/>
    <property type="evidence" value="ECO:0007669"/>
    <property type="project" value="UniProtKB-KW"/>
</dbReference>
<protein>
    <recommendedName>
        <fullName evidence="4">Meiosis-specific nuclear structural protein 1</fullName>
    </recommendedName>
</protein>
<keyword evidence="10" id="KW-0539">Nucleus</keyword>
<dbReference type="PANTHER" id="PTHR19265:SF0">
    <property type="entry name" value="MEIOSIS-SPECIFIC NUCLEAR STRUCTURAL PROTEIN 1"/>
    <property type="match status" value="1"/>
</dbReference>
<dbReference type="InterPro" id="IPR026504">
    <property type="entry name" value="MNS1"/>
</dbReference>
<name>A0A226CXM2_FOLCA</name>
<comment type="caution">
    <text evidence="16">The sequence shown here is derived from an EMBL/GenBank/DDBJ whole genome shotgun (WGS) entry which is preliminary data.</text>
</comment>
<dbReference type="STRING" id="158441.A0A226CXM2"/>
<keyword evidence="8" id="KW-0969">Cilium</keyword>
<evidence type="ECO:0000256" key="14">
    <source>
        <dbReference type="SAM" id="Coils"/>
    </source>
</evidence>